<protein>
    <recommendedName>
        <fullName evidence="3">Type I-U CRISPR-associated protein Cas7</fullName>
    </recommendedName>
</protein>
<dbReference type="Pfam" id="PF09617">
    <property type="entry name" value="Cas_GSU0053"/>
    <property type="match status" value="1"/>
</dbReference>
<organism evidence="1 2">
    <name type="scientific">Pseudonocardia asaccharolytica DSM 44247 = NBRC 16224</name>
    <dbReference type="NCBI Taxonomy" id="1123024"/>
    <lineage>
        <taxon>Bacteria</taxon>
        <taxon>Bacillati</taxon>
        <taxon>Actinomycetota</taxon>
        <taxon>Actinomycetes</taxon>
        <taxon>Pseudonocardiales</taxon>
        <taxon>Pseudonocardiaceae</taxon>
        <taxon>Pseudonocardia</taxon>
    </lineage>
</organism>
<sequence length="386" mass="41231">MDVSTEASYQELLSAVSLTGTRAVLRVTAMYQPTGGVGSKVFPPTYPAQNGQSPYVLESRMVDGQERGNVLLDSTPSQANRAEEALLRARRAGIVRVPLLQIEHEGAAPVVLTSLEFPHRYADAYLRDSLLDGVAFDKTELGRSLMAASPDDATTLYAHDPGSLVYGAWNSHRKGRQRKFPRVYASEVIGWDPVVGARNAGRMDPLNLQGAQKRRADGEGWDYAPASTKVKGEKLSEIGHGNVAPNPQHGGVTIHSAQRCATLSFAGLDRIGFGTASAAAADAARAVLAAYAMLADRLAFGRSSLWLRSGCELVLESERIEWVHRGGGTEQLDLTVDQAVALFEVATAHAQKQGLPLTTGTVVLTPSKPLAQAIDFSLTKASGDEA</sequence>
<proteinExistence type="predicted"/>
<evidence type="ECO:0000313" key="2">
    <source>
        <dbReference type="Proteomes" id="UP000321328"/>
    </source>
</evidence>
<keyword evidence="2" id="KW-1185">Reference proteome</keyword>
<comment type="caution">
    <text evidence="1">The sequence shown here is derived from an EMBL/GenBank/DDBJ whole genome shotgun (WGS) entry which is preliminary data.</text>
</comment>
<gene>
    <name evidence="1" type="ORF">PA7_13660</name>
</gene>
<dbReference type="STRING" id="1123024.GCA_000423625_03419"/>
<dbReference type="InterPro" id="IPR013403">
    <property type="entry name" value="CRISPR-assoc_prot_Csb1/Cas7u"/>
</dbReference>
<evidence type="ECO:0000313" key="1">
    <source>
        <dbReference type="EMBL" id="GEL17529.1"/>
    </source>
</evidence>
<accession>A0A511CY84</accession>
<evidence type="ECO:0008006" key="3">
    <source>
        <dbReference type="Google" id="ProtNLM"/>
    </source>
</evidence>
<dbReference type="EMBL" id="BJVI01000010">
    <property type="protein sequence ID" value="GEL17529.1"/>
    <property type="molecule type" value="Genomic_DNA"/>
</dbReference>
<dbReference type="Proteomes" id="UP000321328">
    <property type="component" value="Unassembled WGS sequence"/>
</dbReference>
<reference evidence="1 2" key="1">
    <citation type="submission" date="2019-07" db="EMBL/GenBank/DDBJ databases">
        <title>Whole genome shotgun sequence of Pseudonocardia asaccharolytica NBRC 16224.</title>
        <authorList>
            <person name="Hosoyama A."/>
            <person name="Uohara A."/>
            <person name="Ohji S."/>
            <person name="Ichikawa N."/>
        </authorList>
    </citation>
    <scope>NUCLEOTIDE SEQUENCE [LARGE SCALE GENOMIC DNA]</scope>
    <source>
        <strain evidence="1 2">NBRC 16224</strain>
    </source>
</reference>
<name>A0A511CY84_9PSEU</name>
<dbReference type="AlphaFoldDB" id="A0A511CY84"/>
<dbReference type="NCBIfam" id="TIGR02570">
    <property type="entry name" value="cas7_GSU0053"/>
    <property type="match status" value="1"/>
</dbReference>